<dbReference type="SMART" id="SM00342">
    <property type="entry name" value="HTH_ARAC"/>
    <property type="match status" value="1"/>
</dbReference>
<reference evidence="5" key="1">
    <citation type="journal article" date="2021" name="PeerJ">
        <title>Extensive microbial diversity within the chicken gut microbiome revealed by metagenomics and culture.</title>
        <authorList>
            <person name="Gilroy R."/>
            <person name="Ravi A."/>
            <person name="Getino M."/>
            <person name="Pursley I."/>
            <person name="Horton D.L."/>
            <person name="Alikhan N.F."/>
            <person name="Baker D."/>
            <person name="Gharbi K."/>
            <person name="Hall N."/>
            <person name="Watson M."/>
            <person name="Adriaenssens E.M."/>
            <person name="Foster-Nyarko E."/>
            <person name="Jarju S."/>
            <person name="Secka A."/>
            <person name="Antonio M."/>
            <person name="Oren A."/>
            <person name="Chaudhuri R.R."/>
            <person name="La Ragione R."/>
            <person name="Hildebrand F."/>
            <person name="Pallen M.J."/>
        </authorList>
    </citation>
    <scope>NUCLEOTIDE SEQUENCE</scope>
    <source>
        <strain evidence="5">ChiHjej11B10-19426</strain>
    </source>
</reference>
<dbReference type="PANTHER" id="PTHR47504:SF5">
    <property type="entry name" value="RIGHT ORIGIN-BINDING PROTEIN"/>
    <property type="match status" value="1"/>
</dbReference>
<dbReference type="GO" id="GO:0003700">
    <property type="term" value="F:DNA-binding transcription factor activity"/>
    <property type="evidence" value="ECO:0007669"/>
    <property type="project" value="InterPro"/>
</dbReference>
<dbReference type="AlphaFoldDB" id="A0A9D2DCK3"/>
<evidence type="ECO:0000256" key="1">
    <source>
        <dbReference type="ARBA" id="ARBA00023015"/>
    </source>
</evidence>
<dbReference type="SUPFAM" id="SSF46689">
    <property type="entry name" value="Homeodomain-like"/>
    <property type="match status" value="1"/>
</dbReference>
<dbReference type="Pfam" id="PF02311">
    <property type="entry name" value="AraC_binding"/>
    <property type="match status" value="1"/>
</dbReference>
<dbReference type="PROSITE" id="PS01124">
    <property type="entry name" value="HTH_ARAC_FAMILY_2"/>
    <property type="match status" value="1"/>
</dbReference>
<protein>
    <submittedName>
        <fullName evidence="5">Helix-turn-helix domain-containing protein</fullName>
    </submittedName>
</protein>
<dbReference type="EMBL" id="DXCC01000003">
    <property type="protein sequence ID" value="HIZ14448.1"/>
    <property type="molecule type" value="Genomic_DNA"/>
</dbReference>
<organism evidence="5 6">
    <name type="scientific">Candidatus Tidjanibacter faecipullorum</name>
    <dbReference type="NCBI Taxonomy" id="2838766"/>
    <lineage>
        <taxon>Bacteria</taxon>
        <taxon>Pseudomonadati</taxon>
        <taxon>Bacteroidota</taxon>
        <taxon>Bacteroidia</taxon>
        <taxon>Bacteroidales</taxon>
        <taxon>Rikenellaceae</taxon>
        <taxon>Tidjanibacter</taxon>
    </lineage>
</organism>
<accession>A0A9D2DCK3</accession>
<dbReference type="PANTHER" id="PTHR47504">
    <property type="entry name" value="RIGHT ORIGIN-BINDING PROTEIN"/>
    <property type="match status" value="1"/>
</dbReference>
<evidence type="ECO:0000256" key="2">
    <source>
        <dbReference type="ARBA" id="ARBA00023125"/>
    </source>
</evidence>
<keyword evidence="2" id="KW-0238">DNA-binding</keyword>
<reference evidence="5" key="2">
    <citation type="submission" date="2021-04" db="EMBL/GenBank/DDBJ databases">
        <authorList>
            <person name="Gilroy R."/>
        </authorList>
    </citation>
    <scope>NUCLEOTIDE SEQUENCE</scope>
    <source>
        <strain evidence="5">ChiHjej11B10-19426</strain>
    </source>
</reference>
<keyword evidence="1" id="KW-0805">Transcription regulation</keyword>
<evidence type="ECO:0000259" key="4">
    <source>
        <dbReference type="PROSITE" id="PS01124"/>
    </source>
</evidence>
<dbReference type="InterPro" id="IPR009057">
    <property type="entry name" value="Homeodomain-like_sf"/>
</dbReference>
<dbReference type="InterPro" id="IPR050959">
    <property type="entry name" value="MarA-like"/>
</dbReference>
<dbReference type="InterPro" id="IPR003313">
    <property type="entry name" value="AraC-bd"/>
</dbReference>
<gene>
    <name evidence="5" type="ORF">H9816_00835</name>
</gene>
<evidence type="ECO:0000256" key="3">
    <source>
        <dbReference type="ARBA" id="ARBA00023163"/>
    </source>
</evidence>
<dbReference type="InterPro" id="IPR018060">
    <property type="entry name" value="HTH_AraC"/>
</dbReference>
<proteinExistence type="predicted"/>
<dbReference type="Proteomes" id="UP000824014">
    <property type="component" value="Unassembled WGS sequence"/>
</dbReference>
<feature type="domain" description="HTH araC/xylS-type" evidence="4">
    <location>
        <begin position="172"/>
        <end position="270"/>
    </location>
</feature>
<dbReference type="Gene3D" id="1.10.10.60">
    <property type="entry name" value="Homeodomain-like"/>
    <property type="match status" value="1"/>
</dbReference>
<comment type="caution">
    <text evidence="5">The sequence shown here is derived from an EMBL/GenBank/DDBJ whole genome shotgun (WGS) entry which is preliminary data.</text>
</comment>
<name>A0A9D2DCK3_9BACT</name>
<dbReference type="Pfam" id="PF12833">
    <property type="entry name" value="HTH_18"/>
    <property type="match status" value="1"/>
</dbReference>
<evidence type="ECO:0000313" key="6">
    <source>
        <dbReference type="Proteomes" id="UP000824014"/>
    </source>
</evidence>
<keyword evidence="3" id="KW-0804">Transcription</keyword>
<evidence type="ECO:0000313" key="5">
    <source>
        <dbReference type="EMBL" id="HIZ14448.1"/>
    </source>
</evidence>
<sequence length="276" mass="31034">MTEQKVRTDDLLIACRVGRFAIGEWKLEAEQTAEGVFAERTILLVTEGKGQFMCGERHPVAIEPERIVVCPSDCSFRLEAETPVCVTAVRIDGINFTRSAIWARSSEALANGILPMKPVIRTYTDGLRTCTAAGLADDTFTRLKACELLYLLRVSYPEVAFGSLESGSVRDAEFVRLVEQNWNKVKNKAELAAVTGLSISHLGVKFREVFGVPPYRWLTERRCEAIFHRLVYGQDSFRQIGADFHFRSAQHFNDFCKKHFGATPGVVRRTRGVVNR</sequence>
<dbReference type="GO" id="GO:0043565">
    <property type="term" value="F:sequence-specific DNA binding"/>
    <property type="evidence" value="ECO:0007669"/>
    <property type="project" value="InterPro"/>
</dbReference>